<feature type="coiled-coil region" evidence="1">
    <location>
        <begin position="180"/>
        <end position="207"/>
    </location>
</feature>
<protein>
    <submittedName>
        <fullName evidence="4">Transposase</fullName>
    </submittedName>
</protein>
<keyword evidence="1" id="KW-0175">Coiled coil</keyword>
<dbReference type="InterPro" id="IPR003346">
    <property type="entry name" value="Transposase_20"/>
</dbReference>
<feature type="domain" description="Transposase IS110-like N-terminal" evidence="2">
    <location>
        <begin position="6"/>
        <end position="142"/>
    </location>
</feature>
<dbReference type="GO" id="GO:0003677">
    <property type="term" value="F:DNA binding"/>
    <property type="evidence" value="ECO:0007669"/>
    <property type="project" value="InterPro"/>
</dbReference>
<dbReference type="InterPro" id="IPR002525">
    <property type="entry name" value="Transp_IS110-like_N"/>
</dbReference>
<dbReference type="PANTHER" id="PTHR33055">
    <property type="entry name" value="TRANSPOSASE FOR INSERTION SEQUENCE ELEMENT IS1111A"/>
    <property type="match status" value="1"/>
</dbReference>
<dbReference type="GO" id="GO:0006313">
    <property type="term" value="P:DNA transposition"/>
    <property type="evidence" value="ECO:0007669"/>
    <property type="project" value="InterPro"/>
</dbReference>
<dbReference type="EMBL" id="UGOD01000002">
    <property type="protein sequence ID" value="STX81222.1"/>
    <property type="molecule type" value="Genomic_DNA"/>
</dbReference>
<organism evidence="4 5">
    <name type="scientific">Legionella busanensis</name>
    <dbReference type="NCBI Taxonomy" id="190655"/>
    <lineage>
        <taxon>Bacteria</taxon>
        <taxon>Pseudomonadati</taxon>
        <taxon>Pseudomonadota</taxon>
        <taxon>Gammaproteobacteria</taxon>
        <taxon>Legionellales</taxon>
        <taxon>Legionellaceae</taxon>
        <taxon>Legionella</taxon>
    </lineage>
</organism>
<evidence type="ECO:0000256" key="1">
    <source>
        <dbReference type="SAM" id="Coils"/>
    </source>
</evidence>
<keyword evidence="5" id="KW-1185">Reference proteome</keyword>
<dbReference type="InterPro" id="IPR047650">
    <property type="entry name" value="Transpos_IS110"/>
</dbReference>
<evidence type="ECO:0000259" key="3">
    <source>
        <dbReference type="Pfam" id="PF02371"/>
    </source>
</evidence>
<dbReference type="GO" id="GO:0004803">
    <property type="term" value="F:transposase activity"/>
    <property type="evidence" value="ECO:0007669"/>
    <property type="project" value="InterPro"/>
</dbReference>
<dbReference type="Pfam" id="PF02371">
    <property type="entry name" value="Transposase_20"/>
    <property type="match status" value="1"/>
</dbReference>
<dbReference type="OrthoDB" id="5289737at2"/>
<dbReference type="Proteomes" id="UP000254794">
    <property type="component" value="Unassembled WGS sequence"/>
</dbReference>
<dbReference type="AlphaFoldDB" id="A0A378KDB8"/>
<sequence>MNINVLGIDIAKTIFQLHGIDSSGKRVLKQRIGREKLSAYIANLPLCTIVMESCGGANYWARVFQRYGHCVKLISPQFVKPFVKTNKNDANDAEGIVEAASRPSMHFVPIKQVEQQDIQSLHRVRNRLVKNRTALINEIRGLNLEYGIAIPQEALKVKSHLRAIIDDRGNELTASSRELMQDLYDELIELEERLKKIEKKVKLICKENDQCRRLLSIPGIGEVTATAMVAAVPNANAFKNGRHMAAWLGLVPRQSLSGNKQLLLGISKRGDRYLRTLLIHGARAAHCRCKNRDSQYGEWLTRKKETLSLNKAAVALANKNARIIWSLLKTGHEFNSNQQKAAA</sequence>
<proteinExistence type="predicted"/>
<evidence type="ECO:0000259" key="2">
    <source>
        <dbReference type="Pfam" id="PF01548"/>
    </source>
</evidence>
<dbReference type="NCBIfam" id="NF033542">
    <property type="entry name" value="transpos_IS110"/>
    <property type="match status" value="1"/>
</dbReference>
<reference evidence="4 5" key="1">
    <citation type="submission" date="2018-06" db="EMBL/GenBank/DDBJ databases">
        <authorList>
            <consortium name="Pathogen Informatics"/>
            <person name="Doyle S."/>
        </authorList>
    </citation>
    <scope>NUCLEOTIDE SEQUENCE [LARGE SCALE GENOMIC DNA]</scope>
    <source>
        <strain evidence="4 5">NCTC13316</strain>
    </source>
</reference>
<evidence type="ECO:0000313" key="4">
    <source>
        <dbReference type="EMBL" id="STX81222.1"/>
    </source>
</evidence>
<dbReference type="Pfam" id="PF01548">
    <property type="entry name" value="DEDD_Tnp_IS110"/>
    <property type="match status" value="1"/>
</dbReference>
<evidence type="ECO:0000313" key="5">
    <source>
        <dbReference type="Proteomes" id="UP000254794"/>
    </source>
</evidence>
<gene>
    <name evidence="4" type="ORF">NCTC13316_03091</name>
</gene>
<dbReference type="PANTHER" id="PTHR33055:SF3">
    <property type="entry name" value="PUTATIVE TRANSPOSASE FOR IS117-RELATED"/>
    <property type="match status" value="1"/>
</dbReference>
<feature type="domain" description="Transposase IS116/IS110/IS902 C-terminal" evidence="3">
    <location>
        <begin position="211"/>
        <end position="296"/>
    </location>
</feature>
<dbReference type="RefSeq" id="WP_115332636.1">
    <property type="nucleotide sequence ID" value="NZ_CAAAHP010000005.1"/>
</dbReference>
<name>A0A378KDB8_9GAMM</name>
<accession>A0A378KDB8</accession>